<dbReference type="Gene3D" id="1.20.1280.50">
    <property type="match status" value="1"/>
</dbReference>
<organism evidence="2 3">
    <name type="scientific">Gymnopilus junonius</name>
    <name type="common">Spectacular rustgill mushroom</name>
    <name type="synonym">Gymnopilus spectabilis subsp. junonius</name>
    <dbReference type="NCBI Taxonomy" id="109634"/>
    <lineage>
        <taxon>Eukaryota</taxon>
        <taxon>Fungi</taxon>
        <taxon>Dikarya</taxon>
        <taxon>Basidiomycota</taxon>
        <taxon>Agaricomycotina</taxon>
        <taxon>Agaricomycetes</taxon>
        <taxon>Agaricomycetidae</taxon>
        <taxon>Agaricales</taxon>
        <taxon>Agaricineae</taxon>
        <taxon>Hymenogastraceae</taxon>
        <taxon>Gymnopilus</taxon>
    </lineage>
</organism>
<dbReference type="Gene3D" id="3.80.10.10">
    <property type="entry name" value="Ribonuclease Inhibitor"/>
    <property type="match status" value="1"/>
</dbReference>
<comment type="caution">
    <text evidence="2">The sequence shown here is derived from an EMBL/GenBank/DDBJ whole genome shotgun (WGS) entry which is preliminary data.</text>
</comment>
<accession>A0A9P5TLW8</accession>
<dbReference type="OrthoDB" id="3203373at2759"/>
<sequence length="475" mass="53916">MDRKTALLLSLDALKDKKEALLRDLSAVDAELEATQAQFSRLLNEDTFIYRLPDELISGIFLACQQMARLSRKANIPLQVVASHVSHRWREIILSTPLLWNTVDLRIRPTNHIRGRVLSQLDAHLTRSLDTCLLNITLDISIPDDISEYLKLLVDHSDRWRRLSILARYEKVGDIQAVLSYAQAPALEHLSLNIGKPGFLEGSPRRPYQNVYPNILPSSGTTLTFVRLAGLALGHSHPPTHSVTTLHLDGWTRHFMTHEQLKAVLEAAIALENLSLNQLYIRPPRDPLEILQPVNLPNLGRLRVRGFYWPVSLSLMEMPGLHSLSLHDVETFDLRVLPSVQSLSLEACAFSDAELRSLFQATPSITTLSIDDSIPEIYSMMLPGAALSKPWPHLETISLRNLQSRDVGHFCNMVFNVGESHKNLARVYLDRRSRTVLRTKHRLDWLQDRLKVENFDIPEAWPPGLGYEDTHDLLD</sequence>
<evidence type="ECO:0000313" key="3">
    <source>
        <dbReference type="Proteomes" id="UP000724874"/>
    </source>
</evidence>
<dbReference type="AlphaFoldDB" id="A0A9P5TLW8"/>
<dbReference type="InterPro" id="IPR032675">
    <property type="entry name" value="LRR_dom_sf"/>
</dbReference>
<reference evidence="2" key="1">
    <citation type="submission" date="2020-11" db="EMBL/GenBank/DDBJ databases">
        <authorList>
            <consortium name="DOE Joint Genome Institute"/>
            <person name="Ahrendt S."/>
            <person name="Riley R."/>
            <person name="Andreopoulos W."/>
            <person name="LaButti K."/>
            <person name="Pangilinan J."/>
            <person name="Ruiz-duenas F.J."/>
            <person name="Barrasa J.M."/>
            <person name="Sanchez-Garcia M."/>
            <person name="Camarero S."/>
            <person name="Miyauchi S."/>
            <person name="Serrano A."/>
            <person name="Linde D."/>
            <person name="Babiker R."/>
            <person name="Drula E."/>
            <person name="Ayuso-Fernandez I."/>
            <person name="Pacheco R."/>
            <person name="Padilla G."/>
            <person name="Ferreira P."/>
            <person name="Barriuso J."/>
            <person name="Kellner H."/>
            <person name="Castanera R."/>
            <person name="Alfaro M."/>
            <person name="Ramirez L."/>
            <person name="Pisabarro A.G."/>
            <person name="Kuo A."/>
            <person name="Tritt A."/>
            <person name="Lipzen A."/>
            <person name="He G."/>
            <person name="Yan M."/>
            <person name="Ng V."/>
            <person name="Cullen D."/>
            <person name="Martin F."/>
            <person name="Rosso M.-N."/>
            <person name="Henrissat B."/>
            <person name="Hibbett D."/>
            <person name="Martinez A.T."/>
            <person name="Grigoriev I.V."/>
        </authorList>
    </citation>
    <scope>NUCLEOTIDE SEQUENCE</scope>
    <source>
        <strain evidence="2">AH 44721</strain>
    </source>
</reference>
<feature type="coiled-coil region" evidence="1">
    <location>
        <begin position="11"/>
        <end position="45"/>
    </location>
</feature>
<dbReference type="Proteomes" id="UP000724874">
    <property type="component" value="Unassembled WGS sequence"/>
</dbReference>
<dbReference type="PANTHER" id="PTHR38926:SF72">
    <property type="entry name" value="IM:7136021-RELATED"/>
    <property type="match status" value="1"/>
</dbReference>
<dbReference type="PANTHER" id="PTHR38926">
    <property type="entry name" value="F-BOX DOMAIN CONTAINING PROTEIN, EXPRESSED"/>
    <property type="match status" value="1"/>
</dbReference>
<dbReference type="SUPFAM" id="SSF52047">
    <property type="entry name" value="RNI-like"/>
    <property type="match status" value="1"/>
</dbReference>
<evidence type="ECO:0008006" key="4">
    <source>
        <dbReference type="Google" id="ProtNLM"/>
    </source>
</evidence>
<evidence type="ECO:0000313" key="2">
    <source>
        <dbReference type="EMBL" id="KAF8899899.1"/>
    </source>
</evidence>
<dbReference type="EMBL" id="JADNYJ010000050">
    <property type="protein sequence ID" value="KAF8899899.1"/>
    <property type="molecule type" value="Genomic_DNA"/>
</dbReference>
<protein>
    <recommendedName>
        <fullName evidence="4">F-box domain-containing protein</fullName>
    </recommendedName>
</protein>
<evidence type="ECO:0000256" key="1">
    <source>
        <dbReference type="SAM" id="Coils"/>
    </source>
</evidence>
<proteinExistence type="predicted"/>
<gene>
    <name evidence="2" type="ORF">CPB84DRAFT_1680867</name>
</gene>
<name>A0A9P5TLW8_GYMJU</name>
<keyword evidence="1" id="KW-0175">Coiled coil</keyword>
<keyword evidence="3" id="KW-1185">Reference proteome</keyword>